<organism evidence="3 4">
    <name type="scientific">Halobellus clavatus</name>
    <dbReference type="NCBI Taxonomy" id="660517"/>
    <lineage>
        <taxon>Archaea</taxon>
        <taxon>Methanobacteriati</taxon>
        <taxon>Methanobacteriota</taxon>
        <taxon>Stenosarchaea group</taxon>
        <taxon>Halobacteria</taxon>
        <taxon>Halobacteriales</taxon>
        <taxon>Haloferacaceae</taxon>
        <taxon>Halobellus</taxon>
    </lineage>
</organism>
<proteinExistence type="predicted"/>
<dbReference type="AlphaFoldDB" id="A0A1H3D4M3"/>
<dbReference type="InterPro" id="IPR058929">
    <property type="entry name" value="Ig_halo"/>
</dbReference>
<dbReference type="RefSeq" id="WP_089764481.1">
    <property type="nucleotide sequence ID" value="NZ_FNPB01000001.1"/>
</dbReference>
<evidence type="ECO:0000259" key="2">
    <source>
        <dbReference type="Pfam" id="PF25942"/>
    </source>
</evidence>
<feature type="region of interest" description="Disordered" evidence="1">
    <location>
        <begin position="1"/>
        <end position="30"/>
    </location>
</feature>
<evidence type="ECO:0000313" key="4">
    <source>
        <dbReference type="Proteomes" id="UP000199170"/>
    </source>
</evidence>
<accession>A0A1H3D4M3</accession>
<dbReference type="Proteomes" id="UP000199170">
    <property type="component" value="Unassembled WGS sequence"/>
</dbReference>
<keyword evidence="4" id="KW-1185">Reference proteome</keyword>
<gene>
    <name evidence="3" type="ORF">SAMN04487946_101358</name>
</gene>
<protein>
    <recommendedName>
        <fullName evidence="2">Ig-like domain-containing protein</fullName>
    </recommendedName>
</protein>
<dbReference type="Pfam" id="PF25942">
    <property type="entry name" value="Ig_halo"/>
    <property type="match status" value="1"/>
</dbReference>
<dbReference type="OrthoDB" id="301210at2157"/>
<evidence type="ECO:0000313" key="3">
    <source>
        <dbReference type="EMBL" id="SDX61286.1"/>
    </source>
</evidence>
<name>A0A1H3D4M3_9EURY</name>
<sequence>MAPQQTVRSSSKRTDANATTTPDDGAAVDPLTLNSEDLHVRSYEHQAARDLEVGVYAPDGEAVFETRYRLEPGSVKSEINTLLPGVYEIRATLGEARTARTRCRIGDAPDETAVIEVGNGVVSLTEGFPR</sequence>
<evidence type="ECO:0000256" key="1">
    <source>
        <dbReference type="SAM" id="MobiDB-lite"/>
    </source>
</evidence>
<reference evidence="4" key="1">
    <citation type="submission" date="2016-10" db="EMBL/GenBank/DDBJ databases">
        <authorList>
            <person name="Varghese N."/>
            <person name="Submissions S."/>
        </authorList>
    </citation>
    <scope>NUCLEOTIDE SEQUENCE [LARGE SCALE GENOMIC DNA]</scope>
    <source>
        <strain evidence="4">CGMCC 1.10118</strain>
    </source>
</reference>
<dbReference type="EMBL" id="FNPB01000001">
    <property type="protein sequence ID" value="SDX61286.1"/>
    <property type="molecule type" value="Genomic_DNA"/>
</dbReference>
<feature type="domain" description="Ig-like" evidence="2">
    <location>
        <begin position="48"/>
        <end position="127"/>
    </location>
</feature>